<keyword evidence="1" id="KW-0812">Transmembrane</keyword>
<accession>A0AAD7UHY9</accession>
<gene>
    <name evidence="3" type="ORF">CTAYLR_010783</name>
</gene>
<evidence type="ECO:0000259" key="2">
    <source>
        <dbReference type="Pfam" id="PF02750"/>
    </source>
</evidence>
<dbReference type="Pfam" id="PF02750">
    <property type="entry name" value="Synapsin_C"/>
    <property type="match status" value="1"/>
</dbReference>
<dbReference type="EMBL" id="JAQMWT010000302">
    <property type="protein sequence ID" value="KAJ8606025.1"/>
    <property type="molecule type" value="Genomic_DNA"/>
</dbReference>
<feature type="domain" description="Synapsin ATP-binding" evidence="2">
    <location>
        <begin position="84"/>
        <end position="203"/>
    </location>
</feature>
<proteinExistence type="predicted"/>
<feature type="transmembrane region" description="Helical" evidence="1">
    <location>
        <begin position="20"/>
        <end position="39"/>
    </location>
</feature>
<evidence type="ECO:0000256" key="1">
    <source>
        <dbReference type="SAM" id="Phobius"/>
    </source>
</evidence>
<name>A0AAD7UHY9_9STRA</name>
<organism evidence="3 4">
    <name type="scientific">Chrysophaeum taylorii</name>
    <dbReference type="NCBI Taxonomy" id="2483200"/>
    <lineage>
        <taxon>Eukaryota</taxon>
        <taxon>Sar</taxon>
        <taxon>Stramenopiles</taxon>
        <taxon>Ochrophyta</taxon>
        <taxon>Pelagophyceae</taxon>
        <taxon>Pelagomonadales</taxon>
        <taxon>Pelagomonadaceae</taxon>
        <taxon>Chrysophaeum</taxon>
    </lineage>
</organism>
<dbReference type="Gene3D" id="3.30.470.20">
    <property type="entry name" value="ATP-grasp fold, B domain"/>
    <property type="match status" value="1"/>
</dbReference>
<keyword evidence="1" id="KW-1133">Transmembrane helix</keyword>
<dbReference type="PANTHER" id="PTHR10841">
    <property type="entry name" value="SYNAPSIN"/>
    <property type="match status" value="1"/>
</dbReference>
<protein>
    <recommendedName>
        <fullName evidence="2">Synapsin ATP-binding domain-containing protein</fullName>
    </recommendedName>
</protein>
<sequence>MPLWVLVIDDRTRLRDYRNILYGLAYAGVSCVISAYSLAHCQERAVVYGELNRLRRELGEDEFPFGTARCAAATTTTSSTTARTLSLSNDYFTVEPFYSADYDIRLQRIGETARAYKRVGDSWKGNAGNARYEDLEVTDHYRRITDHCARLFGGLDILSVDLLHCTDGTEIILEMHDSATGLNRLHEKDDMLDIRDLTLRRVNEVFGDRIEVPAVEIATDAAEERVARGPAFLAQATKNSRCP</sequence>
<dbReference type="SUPFAM" id="SSF56059">
    <property type="entry name" value="Glutathione synthetase ATP-binding domain-like"/>
    <property type="match status" value="1"/>
</dbReference>
<evidence type="ECO:0000313" key="3">
    <source>
        <dbReference type="EMBL" id="KAJ8606025.1"/>
    </source>
</evidence>
<dbReference type="InterPro" id="IPR020898">
    <property type="entry name" value="Synapsin_ATP-bd_dom"/>
</dbReference>
<dbReference type="PANTHER" id="PTHR10841:SF17">
    <property type="entry name" value="SYNAPSIN"/>
    <property type="match status" value="1"/>
</dbReference>
<keyword evidence="4" id="KW-1185">Reference proteome</keyword>
<evidence type="ECO:0000313" key="4">
    <source>
        <dbReference type="Proteomes" id="UP001230188"/>
    </source>
</evidence>
<reference evidence="3" key="1">
    <citation type="submission" date="2023-01" db="EMBL/GenBank/DDBJ databases">
        <title>Metagenome sequencing of chrysophaentin producing Chrysophaeum taylorii.</title>
        <authorList>
            <person name="Davison J."/>
            <person name="Bewley C."/>
        </authorList>
    </citation>
    <scope>NUCLEOTIDE SEQUENCE</scope>
    <source>
        <strain evidence="3">NIES-1699</strain>
    </source>
</reference>
<dbReference type="Proteomes" id="UP001230188">
    <property type="component" value="Unassembled WGS sequence"/>
</dbReference>
<keyword evidence="1" id="KW-0472">Membrane</keyword>
<dbReference type="AlphaFoldDB" id="A0AAD7UHY9"/>
<comment type="caution">
    <text evidence="3">The sequence shown here is derived from an EMBL/GenBank/DDBJ whole genome shotgun (WGS) entry which is preliminary data.</text>
</comment>